<evidence type="ECO:0008006" key="3">
    <source>
        <dbReference type="Google" id="ProtNLM"/>
    </source>
</evidence>
<dbReference type="AlphaFoldDB" id="A0A6D2LEC2"/>
<gene>
    <name evidence="1" type="ORF">MERR_LOCUS46773</name>
</gene>
<organism evidence="1 2">
    <name type="scientific">Microthlaspi erraticum</name>
    <dbReference type="NCBI Taxonomy" id="1685480"/>
    <lineage>
        <taxon>Eukaryota</taxon>
        <taxon>Viridiplantae</taxon>
        <taxon>Streptophyta</taxon>
        <taxon>Embryophyta</taxon>
        <taxon>Tracheophyta</taxon>
        <taxon>Spermatophyta</taxon>
        <taxon>Magnoliopsida</taxon>
        <taxon>eudicotyledons</taxon>
        <taxon>Gunneridae</taxon>
        <taxon>Pentapetalae</taxon>
        <taxon>rosids</taxon>
        <taxon>malvids</taxon>
        <taxon>Brassicales</taxon>
        <taxon>Brassicaceae</taxon>
        <taxon>Coluteocarpeae</taxon>
        <taxon>Microthlaspi</taxon>
    </lineage>
</organism>
<name>A0A6D2LEC2_9BRAS</name>
<dbReference type="InterPro" id="IPR013320">
    <property type="entry name" value="ConA-like_dom_sf"/>
</dbReference>
<keyword evidence="2" id="KW-1185">Reference proteome</keyword>
<dbReference type="Proteomes" id="UP000467841">
    <property type="component" value="Unassembled WGS sequence"/>
</dbReference>
<dbReference type="SUPFAM" id="SSF49899">
    <property type="entry name" value="Concanavalin A-like lectins/glucanases"/>
    <property type="match status" value="1"/>
</dbReference>
<sequence length="79" mass="8915">MAFVVAPSKPPIRRRQPIHGSLQRHKQRLVSINSSTAGYWDETGQFKNLSLISREPMQVWVDYDGLSSNRCDDGSGQRG</sequence>
<accession>A0A6D2LEC2</accession>
<reference evidence="1" key="1">
    <citation type="submission" date="2020-01" db="EMBL/GenBank/DDBJ databases">
        <authorList>
            <person name="Mishra B."/>
        </authorList>
    </citation>
    <scope>NUCLEOTIDE SEQUENCE [LARGE SCALE GENOMIC DNA]</scope>
</reference>
<dbReference type="OrthoDB" id="543442at2759"/>
<comment type="caution">
    <text evidence="1">The sequence shown here is derived from an EMBL/GenBank/DDBJ whole genome shotgun (WGS) entry which is preliminary data.</text>
</comment>
<dbReference type="EMBL" id="CACVBM020001784">
    <property type="protein sequence ID" value="CAA7059537.1"/>
    <property type="molecule type" value="Genomic_DNA"/>
</dbReference>
<proteinExistence type="predicted"/>
<evidence type="ECO:0000313" key="1">
    <source>
        <dbReference type="EMBL" id="CAA7059537.1"/>
    </source>
</evidence>
<protein>
    <recommendedName>
        <fullName evidence="3">Legume lectin domain-containing protein</fullName>
    </recommendedName>
</protein>
<evidence type="ECO:0000313" key="2">
    <source>
        <dbReference type="Proteomes" id="UP000467841"/>
    </source>
</evidence>